<sequence length="354" mass="35977">MQSKMYSAALAALAIALVDAAAVSKRQLITFQPGAIVGPTINTNYGDLQVLGGEAVAFRALDEIRNDLLKTGTLVTQLNKATSMNAEDKRVQAAAVVSQVQQNAQSITGKLANFTSLIQGKIPTTPNVGNVGGVPNLNLPTLSLPNLNLPTLSIPNLNLPTLSIPNLNLPSISVPNVNLPSVSVPNVNVPSATLPNLGAPSAPGVPAVPVPPVGSGAPGVGNVGAVPSFTVPALPTSTSIAIGTIGGVVDRLDALVSQAHTLNNQARTQVSLIGSFLETLLTPLLGTVKGSSSRDIANSFKQISSSLDSFFGVLSTLATNGGVGSAQSYINRINEARGNITPALVAGISVDVTV</sequence>
<dbReference type="Proteomes" id="UP000805649">
    <property type="component" value="Unassembled WGS sequence"/>
</dbReference>
<proteinExistence type="predicted"/>
<reference evidence="1 2" key="1">
    <citation type="journal article" date="2020" name="Phytopathology">
        <title>Genome Sequence Resources of Colletotrichum truncatum, C. plurivorum, C. musicola, and C. sojae: Four Species Pathogenic to Soybean (Glycine max).</title>
        <authorList>
            <person name="Rogerio F."/>
            <person name="Boufleur T.R."/>
            <person name="Ciampi-Guillardi M."/>
            <person name="Sukno S.A."/>
            <person name="Thon M.R."/>
            <person name="Massola Junior N.S."/>
            <person name="Baroncelli R."/>
        </authorList>
    </citation>
    <scope>NUCLEOTIDE SEQUENCE [LARGE SCALE GENOMIC DNA]</scope>
    <source>
        <strain evidence="1 2">CMES1059</strain>
    </source>
</reference>
<dbReference type="EMBL" id="VUJX02000010">
    <property type="protein sequence ID" value="KAL0931420.1"/>
    <property type="molecule type" value="Genomic_DNA"/>
</dbReference>
<name>A0ACC3YHP1_COLTU</name>
<protein>
    <submittedName>
        <fullName evidence="1">Uncharacterized protein</fullName>
    </submittedName>
</protein>
<organism evidence="1 2">
    <name type="scientific">Colletotrichum truncatum</name>
    <name type="common">Anthracnose fungus</name>
    <name type="synonym">Colletotrichum capsici</name>
    <dbReference type="NCBI Taxonomy" id="5467"/>
    <lineage>
        <taxon>Eukaryota</taxon>
        <taxon>Fungi</taxon>
        <taxon>Dikarya</taxon>
        <taxon>Ascomycota</taxon>
        <taxon>Pezizomycotina</taxon>
        <taxon>Sordariomycetes</taxon>
        <taxon>Hypocreomycetidae</taxon>
        <taxon>Glomerellales</taxon>
        <taxon>Glomerellaceae</taxon>
        <taxon>Colletotrichum</taxon>
        <taxon>Colletotrichum truncatum species complex</taxon>
    </lineage>
</organism>
<gene>
    <name evidence="1" type="ORF">CTRU02_214155</name>
</gene>
<comment type="caution">
    <text evidence="1">The sequence shown here is derived from an EMBL/GenBank/DDBJ whole genome shotgun (WGS) entry which is preliminary data.</text>
</comment>
<evidence type="ECO:0000313" key="2">
    <source>
        <dbReference type="Proteomes" id="UP000805649"/>
    </source>
</evidence>
<keyword evidence="2" id="KW-1185">Reference proteome</keyword>
<evidence type="ECO:0000313" key="1">
    <source>
        <dbReference type="EMBL" id="KAL0931420.1"/>
    </source>
</evidence>
<accession>A0ACC3YHP1</accession>